<evidence type="ECO:0000256" key="3">
    <source>
        <dbReference type="ARBA" id="ARBA00022692"/>
    </source>
</evidence>
<keyword evidence="10" id="KW-1185">Reference proteome</keyword>
<reference evidence="9 10" key="1">
    <citation type="journal article" date="2013" name="MBio">
        <title>Genome sequencing of the plant pathogen Taphrina deformans, the causal agent of peach leaf curl.</title>
        <authorList>
            <person name="Cisse O.H."/>
            <person name="Almeida J.M.G.C.F."/>
            <person name="Fonseca A."/>
            <person name="Kumar A.A."/>
            <person name="Salojaervi J."/>
            <person name="Overmyer K."/>
            <person name="Hauser P.M."/>
            <person name="Pagni M."/>
        </authorList>
    </citation>
    <scope>NUCLEOTIDE SEQUENCE [LARGE SCALE GENOMIC DNA]</scope>
    <source>
        <strain evidence="10">PYCC 5710 / ATCC 11124 / CBS 356.35 / IMI 108563 / JCM 9778 / NBRC 8474</strain>
    </source>
</reference>
<evidence type="ECO:0000256" key="7">
    <source>
        <dbReference type="SAM" id="Phobius"/>
    </source>
</evidence>
<keyword evidence="4" id="KW-0029">Amino-acid transport</keyword>
<evidence type="ECO:0000313" key="9">
    <source>
        <dbReference type="EMBL" id="CCG83331.1"/>
    </source>
</evidence>
<organism evidence="9 10">
    <name type="scientific">Taphrina deformans (strain PYCC 5710 / ATCC 11124 / CBS 356.35 / IMI 108563 / JCM 9778 / NBRC 8474)</name>
    <name type="common">Peach leaf curl fungus</name>
    <name type="synonym">Lalaria deformans</name>
    <dbReference type="NCBI Taxonomy" id="1097556"/>
    <lineage>
        <taxon>Eukaryota</taxon>
        <taxon>Fungi</taxon>
        <taxon>Dikarya</taxon>
        <taxon>Ascomycota</taxon>
        <taxon>Taphrinomycotina</taxon>
        <taxon>Taphrinomycetes</taxon>
        <taxon>Taphrinales</taxon>
        <taxon>Taphrinaceae</taxon>
        <taxon>Taphrina</taxon>
    </lineage>
</organism>
<dbReference type="Proteomes" id="UP000013776">
    <property type="component" value="Unassembled WGS sequence"/>
</dbReference>
<keyword evidence="5 7" id="KW-1133">Transmembrane helix</keyword>
<feature type="transmembrane region" description="Helical" evidence="7">
    <location>
        <begin position="158"/>
        <end position="179"/>
    </location>
</feature>
<comment type="caution">
    <text evidence="9">The sequence shown here is derived from an EMBL/GenBank/DDBJ whole genome shotgun (WGS) entry which is preliminary data.</text>
</comment>
<keyword evidence="6 7" id="KW-0472">Membrane</keyword>
<evidence type="ECO:0000256" key="6">
    <source>
        <dbReference type="ARBA" id="ARBA00023136"/>
    </source>
</evidence>
<accession>R4XCJ6</accession>
<evidence type="ECO:0000256" key="2">
    <source>
        <dbReference type="ARBA" id="ARBA00022448"/>
    </source>
</evidence>
<feature type="transmembrane region" description="Helical" evidence="7">
    <location>
        <begin position="455"/>
        <end position="473"/>
    </location>
</feature>
<feature type="transmembrane region" description="Helical" evidence="7">
    <location>
        <begin position="76"/>
        <end position="96"/>
    </location>
</feature>
<name>R4XCJ6_TAPDE</name>
<feature type="transmembrane region" description="Helical" evidence="7">
    <location>
        <begin position="279"/>
        <end position="298"/>
    </location>
</feature>
<dbReference type="PANTHER" id="PTHR43341:SF9">
    <property type="entry name" value="DICARBOXYLIC AMINO ACID PERMEASE"/>
    <property type="match status" value="1"/>
</dbReference>
<evidence type="ECO:0000259" key="8">
    <source>
        <dbReference type="Pfam" id="PF00324"/>
    </source>
</evidence>
<sequence length="561" mass="61426">MKRQVSPDKLSPATTTKYNDAGVTTEIYEGEHMPTHDVSESCFPLPARLTCHSIGGAIGTGLIIGTGQALSRAGPVGMLIAYAIVGIIVWFTMIALGEMATFVPNTPGFAGYATRFVDPALGLATGWNYWFKYVIVVPNQLTAAALVIRYWNTSINVAVWISIFIVVILIINLAGVKYFGEIEFWMSTIKVIVIVGLIILCICIAAGGTPKGNATGFHYWKNPGAFKQYLKTGNTGYFLGTWAVFVQATFAYLGTELVGVCVAEAENPRKTVPAAIKRTFYRILIFYIGLVFLLGLIVPSNSKELLGALKRSNSAAASPFVVAIQLAGIKYLNHILNGAILLFVLSAANSDLYIASRTLHSLAVDGNAPAIFKRTMKTGIPHYALGVSSLFMALAYLNVTNSAATVFKYFVNLVTVFGLLTWISIQVSHIQFRRGLKAQNIDPSTLPYRAPFQPWATWVALIASCIICFFKGYDTFLPSFNKTNFITSYLGIPLYLLLIAGGKVYYGMNSRVKPAEMDLFTGVRDFDADFEASMEKKAMDEEKNAKWYHKCWKYTGGAILG</sequence>
<feature type="transmembrane region" description="Helical" evidence="7">
    <location>
        <begin position="185"/>
        <end position="207"/>
    </location>
</feature>
<evidence type="ECO:0000256" key="1">
    <source>
        <dbReference type="ARBA" id="ARBA00004141"/>
    </source>
</evidence>
<dbReference type="AlphaFoldDB" id="R4XCJ6"/>
<dbReference type="InterPro" id="IPR004841">
    <property type="entry name" value="AA-permease/SLC12A_dom"/>
</dbReference>
<dbReference type="PANTHER" id="PTHR43341">
    <property type="entry name" value="AMINO ACID PERMEASE"/>
    <property type="match status" value="1"/>
</dbReference>
<dbReference type="eggNOG" id="KOG1286">
    <property type="taxonomic scope" value="Eukaryota"/>
</dbReference>
<dbReference type="EMBL" id="CAHR02000138">
    <property type="protein sequence ID" value="CCG83331.1"/>
    <property type="molecule type" value="Genomic_DNA"/>
</dbReference>
<evidence type="ECO:0000256" key="5">
    <source>
        <dbReference type="ARBA" id="ARBA00022989"/>
    </source>
</evidence>
<feature type="transmembrane region" description="Helical" evidence="7">
    <location>
        <begin position="380"/>
        <end position="397"/>
    </location>
</feature>
<dbReference type="InterPro" id="IPR004840">
    <property type="entry name" value="Amino_acid_permease_CS"/>
</dbReference>
<dbReference type="GO" id="GO:0016020">
    <property type="term" value="C:membrane"/>
    <property type="evidence" value="ECO:0007669"/>
    <property type="project" value="UniProtKB-SubCell"/>
</dbReference>
<dbReference type="GO" id="GO:0015171">
    <property type="term" value="F:amino acid transmembrane transporter activity"/>
    <property type="evidence" value="ECO:0007669"/>
    <property type="project" value="TreeGrafter"/>
</dbReference>
<dbReference type="PROSITE" id="PS00218">
    <property type="entry name" value="AMINO_ACID_PERMEASE_1"/>
    <property type="match status" value="1"/>
</dbReference>
<dbReference type="FunFam" id="1.20.1740.10:FF:000006">
    <property type="entry name" value="General amino acid permease"/>
    <property type="match status" value="1"/>
</dbReference>
<dbReference type="Pfam" id="PF00324">
    <property type="entry name" value="AA_permease"/>
    <property type="match status" value="1"/>
</dbReference>
<proteinExistence type="predicted"/>
<dbReference type="PIRSF" id="PIRSF006060">
    <property type="entry name" value="AA_transporter"/>
    <property type="match status" value="1"/>
</dbReference>
<feature type="domain" description="Amino acid permease/ SLC12A" evidence="8">
    <location>
        <begin position="51"/>
        <end position="506"/>
    </location>
</feature>
<dbReference type="InterPro" id="IPR050524">
    <property type="entry name" value="APC_YAT"/>
</dbReference>
<gene>
    <name evidence="9" type="ORF">TAPDE_003537</name>
</gene>
<dbReference type="OrthoDB" id="3900342at2759"/>
<protein>
    <submittedName>
        <fullName evidence="9">Amino acid permease</fullName>
    </submittedName>
</protein>
<evidence type="ECO:0000256" key="4">
    <source>
        <dbReference type="ARBA" id="ARBA00022970"/>
    </source>
</evidence>
<feature type="transmembrane region" description="Helical" evidence="7">
    <location>
        <begin position="485"/>
        <end position="506"/>
    </location>
</feature>
<keyword evidence="2" id="KW-0813">Transport</keyword>
<feature type="transmembrane region" description="Helical" evidence="7">
    <location>
        <begin position="409"/>
        <end position="427"/>
    </location>
</feature>
<comment type="subcellular location">
    <subcellularLocation>
        <location evidence="1">Membrane</location>
        <topology evidence="1">Multi-pass membrane protein</topology>
    </subcellularLocation>
</comment>
<dbReference type="STRING" id="1097556.R4XCJ6"/>
<dbReference type="Gene3D" id="1.20.1740.10">
    <property type="entry name" value="Amino acid/polyamine transporter I"/>
    <property type="match status" value="1"/>
</dbReference>
<evidence type="ECO:0000313" key="10">
    <source>
        <dbReference type="Proteomes" id="UP000013776"/>
    </source>
</evidence>
<keyword evidence="3 7" id="KW-0812">Transmembrane</keyword>